<evidence type="ECO:0000256" key="5">
    <source>
        <dbReference type="ARBA" id="ARBA00022949"/>
    </source>
</evidence>
<reference evidence="9" key="2">
    <citation type="submission" date="2025-08" db="UniProtKB">
        <authorList>
            <consortium name="Ensembl"/>
        </authorList>
    </citation>
    <scope>IDENTIFICATION</scope>
</reference>
<dbReference type="HOGENOM" id="CLU_076370_1_2_1"/>
<keyword evidence="7 8" id="KW-0472">Membrane</keyword>
<comment type="subcellular location">
    <subcellularLocation>
        <location evidence="8">Cell junction</location>
        <location evidence="8">Tight junction</location>
    </subcellularLocation>
    <subcellularLocation>
        <location evidence="8">Cell membrane</location>
        <topology evidence="8">Multi-pass membrane protein</topology>
    </subcellularLocation>
</comment>
<evidence type="ECO:0000256" key="6">
    <source>
        <dbReference type="ARBA" id="ARBA00022989"/>
    </source>
</evidence>
<dbReference type="GO" id="GO:0005198">
    <property type="term" value="F:structural molecule activity"/>
    <property type="evidence" value="ECO:0007669"/>
    <property type="project" value="InterPro"/>
</dbReference>
<evidence type="ECO:0000256" key="8">
    <source>
        <dbReference type="RuleBase" id="RU060637"/>
    </source>
</evidence>
<feature type="transmembrane region" description="Helical" evidence="8">
    <location>
        <begin position="78"/>
        <end position="97"/>
    </location>
</feature>
<reference evidence="9" key="3">
    <citation type="submission" date="2025-09" db="UniProtKB">
        <authorList>
            <consortium name="Ensembl"/>
        </authorList>
    </citation>
    <scope>IDENTIFICATION</scope>
</reference>
<dbReference type="GO" id="GO:0007155">
    <property type="term" value="P:cell adhesion"/>
    <property type="evidence" value="ECO:0000318"/>
    <property type="project" value="GO_Central"/>
</dbReference>
<dbReference type="GO" id="GO:0070830">
    <property type="term" value="P:bicellular tight junction assembly"/>
    <property type="evidence" value="ECO:0000318"/>
    <property type="project" value="GO_Central"/>
</dbReference>
<organism evidence="9 10">
    <name type="scientific">Anolis carolinensis</name>
    <name type="common">Green anole</name>
    <name type="synonym">American chameleon</name>
    <dbReference type="NCBI Taxonomy" id="28377"/>
    <lineage>
        <taxon>Eukaryota</taxon>
        <taxon>Metazoa</taxon>
        <taxon>Chordata</taxon>
        <taxon>Craniata</taxon>
        <taxon>Vertebrata</taxon>
        <taxon>Euteleostomi</taxon>
        <taxon>Lepidosauria</taxon>
        <taxon>Squamata</taxon>
        <taxon>Bifurcata</taxon>
        <taxon>Unidentata</taxon>
        <taxon>Episquamata</taxon>
        <taxon>Toxicofera</taxon>
        <taxon>Iguania</taxon>
        <taxon>Dactyloidae</taxon>
        <taxon>Anolis</taxon>
    </lineage>
</organism>
<keyword evidence="3 8" id="KW-1003">Cell membrane</keyword>
<dbReference type="Gene3D" id="1.20.140.150">
    <property type="match status" value="1"/>
</dbReference>
<dbReference type="RefSeq" id="XP_016847988.1">
    <property type="nucleotide sequence ID" value="XM_016992499.2"/>
</dbReference>
<dbReference type="OrthoDB" id="8819159at2759"/>
<feature type="transmembrane region" description="Helical" evidence="8">
    <location>
        <begin position="117"/>
        <end position="140"/>
    </location>
</feature>
<keyword evidence="4 8" id="KW-0812">Transmembrane</keyword>
<dbReference type="eggNOG" id="ENOG502RTNJ">
    <property type="taxonomic scope" value="Eukaryota"/>
</dbReference>
<keyword evidence="10" id="KW-1185">Reference proteome</keyword>
<dbReference type="GO" id="GO:0005923">
    <property type="term" value="C:bicellular tight junction"/>
    <property type="evidence" value="ECO:0000318"/>
    <property type="project" value="GO_Central"/>
</dbReference>
<evidence type="ECO:0000256" key="7">
    <source>
        <dbReference type="ARBA" id="ARBA00023136"/>
    </source>
</evidence>
<evidence type="ECO:0000256" key="4">
    <source>
        <dbReference type="ARBA" id="ARBA00022692"/>
    </source>
</evidence>
<dbReference type="Pfam" id="PF00822">
    <property type="entry name" value="PMP22_Claudin"/>
    <property type="match status" value="1"/>
</dbReference>
<keyword evidence="6 8" id="KW-1133">Transmembrane helix</keyword>
<evidence type="ECO:0000256" key="1">
    <source>
        <dbReference type="ARBA" id="ARBA00008295"/>
    </source>
</evidence>
<dbReference type="Ensembl" id="ENSACAT00000021205.3">
    <property type="protein sequence ID" value="ENSACAP00000017748.3"/>
    <property type="gene ID" value="ENSACAG00000021113.3"/>
</dbReference>
<dbReference type="GeneID" id="100556182"/>
<comment type="caution">
    <text evidence="8">Lacks conserved residue(s) required for the propagation of feature annotation.</text>
</comment>
<dbReference type="Proteomes" id="UP000001646">
    <property type="component" value="Chromosome 3"/>
</dbReference>
<evidence type="ECO:0000256" key="3">
    <source>
        <dbReference type="ARBA" id="ARBA00022475"/>
    </source>
</evidence>
<feature type="transmembrane region" description="Helical" evidence="8">
    <location>
        <begin position="160"/>
        <end position="185"/>
    </location>
</feature>
<dbReference type="FunFam" id="1.20.140.150:FF:000001">
    <property type="entry name" value="Claudin"/>
    <property type="match status" value="1"/>
</dbReference>
<evidence type="ECO:0000313" key="10">
    <source>
        <dbReference type="Proteomes" id="UP000001646"/>
    </source>
</evidence>
<proteinExistence type="inferred from homology"/>
<dbReference type="PROSITE" id="PS01346">
    <property type="entry name" value="CLAUDIN"/>
    <property type="match status" value="1"/>
</dbReference>
<dbReference type="InterPro" id="IPR006187">
    <property type="entry name" value="Claudin"/>
</dbReference>
<accession>G1KUN0</accession>
<evidence type="ECO:0000256" key="2">
    <source>
        <dbReference type="ARBA" id="ARBA00022427"/>
    </source>
</evidence>
<dbReference type="AlphaFoldDB" id="G1KUN0"/>
<comment type="function">
    <text evidence="8">Claudins function as major constituents of the tight junction complexes that regulate the permeability of epithelia.</text>
</comment>
<name>G1KUN0_ANOCA</name>
<dbReference type="InterPro" id="IPR004031">
    <property type="entry name" value="PMP22/EMP/MP20/Claudin"/>
</dbReference>
<reference evidence="9 10" key="1">
    <citation type="submission" date="2009-12" db="EMBL/GenBank/DDBJ databases">
        <title>The Genome Sequence of Anolis carolinensis (Green Anole Lizard).</title>
        <authorList>
            <consortium name="The Genome Sequencing Platform"/>
            <person name="Di Palma F."/>
            <person name="Alfoldi J."/>
            <person name="Heiman D."/>
            <person name="Young S."/>
            <person name="Grabherr M."/>
            <person name="Johnson J."/>
            <person name="Lander E.S."/>
            <person name="Lindblad-Toh K."/>
        </authorList>
    </citation>
    <scope>NUCLEOTIDE SEQUENCE [LARGE SCALE GENOMIC DNA]</scope>
    <source>
        <strain evidence="9 10">JBL SC #1</strain>
    </source>
</reference>
<gene>
    <name evidence="9" type="primary">LOC100556182</name>
</gene>
<sequence length="223" mass="24315">MACCALQTVALLLVSIGTLGTFTVTLLPQWKVSAFTGNNIVVFERIWEGLWMACVSHIRQYQCKFYQSTLALPMTLDASRGLMCTACALSVVAFLIAVSGTKCIRCPGKDEQAKSKLLLSAGIIFLLTGVIVLIPVSLIANNIIKDFYNPANQLGRKYELGAALYLGWITSGFLISGGAIFCSFFSCAEKPGGDRYPTPTPTSHRANRPEHIRMKPLSVHSYI</sequence>
<keyword evidence="2 8" id="KW-0796">Tight junction</keyword>
<dbReference type="PRINTS" id="PR01077">
    <property type="entry name" value="CLAUDIN"/>
</dbReference>
<dbReference type="GeneTree" id="ENSGT00940000159077"/>
<dbReference type="PANTHER" id="PTHR12002">
    <property type="entry name" value="CLAUDIN"/>
    <property type="match status" value="1"/>
</dbReference>
<dbReference type="InterPro" id="IPR017974">
    <property type="entry name" value="Claudin_CS"/>
</dbReference>
<dbReference type="KEGG" id="acs:100556182"/>
<keyword evidence="5 8" id="KW-0965">Cell junction</keyword>
<evidence type="ECO:0000313" key="9">
    <source>
        <dbReference type="Ensembl" id="ENSACAP00000017748.3"/>
    </source>
</evidence>
<dbReference type="STRING" id="28377.ENSACAP00000017748"/>
<dbReference type="GO" id="GO:0005886">
    <property type="term" value="C:plasma membrane"/>
    <property type="evidence" value="ECO:0000318"/>
    <property type="project" value="GO_Central"/>
</dbReference>
<dbReference type="InParanoid" id="G1KUN0"/>
<protein>
    <recommendedName>
        <fullName evidence="8">Claudin</fullName>
    </recommendedName>
</protein>
<comment type="similarity">
    <text evidence="1 8">Belongs to the claudin family.</text>
</comment>